<dbReference type="AlphaFoldDB" id="A0A1T2KWD8"/>
<evidence type="ECO:0000259" key="2">
    <source>
        <dbReference type="Pfam" id="PF00892"/>
    </source>
</evidence>
<feature type="transmembrane region" description="Helical" evidence="1">
    <location>
        <begin position="149"/>
        <end position="169"/>
    </location>
</feature>
<comment type="caution">
    <text evidence="3">The sequence shown here is derived from an EMBL/GenBank/DDBJ whole genome shotgun (WGS) entry which is preliminary data.</text>
</comment>
<dbReference type="RefSeq" id="WP_078486178.1">
    <property type="nucleotide sequence ID" value="NZ_MPRJ01000016.1"/>
</dbReference>
<dbReference type="InterPro" id="IPR000620">
    <property type="entry name" value="EamA_dom"/>
</dbReference>
<organism evidence="3 4">
    <name type="scientific">Solemya velesiana gill symbiont</name>
    <dbReference type="NCBI Taxonomy" id="1918948"/>
    <lineage>
        <taxon>Bacteria</taxon>
        <taxon>Pseudomonadati</taxon>
        <taxon>Pseudomonadota</taxon>
        <taxon>Gammaproteobacteria</taxon>
        <taxon>sulfur-oxidizing symbionts</taxon>
    </lineage>
</organism>
<evidence type="ECO:0000313" key="3">
    <source>
        <dbReference type="EMBL" id="OOZ37167.1"/>
    </source>
</evidence>
<feature type="transmembrane region" description="Helical" evidence="1">
    <location>
        <begin position="98"/>
        <end position="116"/>
    </location>
</feature>
<feature type="domain" description="EamA" evidence="2">
    <location>
        <begin position="10"/>
        <end position="136"/>
    </location>
</feature>
<dbReference type="PANTHER" id="PTHR22911:SF102">
    <property type="entry name" value="MEMBRANE PROTEIN"/>
    <property type="match status" value="1"/>
</dbReference>
<reference evidence="3 4" key="1">
    <citation type="submission" date="2016-11" db="EMBL/GenBank/DDBJ databases">
        <title>Mixed transmission modes and dynamic genome evolution in an obligate animal-bacterial symbiosis.</title>
        <authorList>
            <person name="Russell S.L."/>
            <person name="Corbett-Detig R.B."/>
            <person name="Cavanaugh C.M."/>
        </authorList>
    </citation>
    <scope>NUCLEOTIDE SEQUENCE [LARGE SCALE GENOMIC DNA]</scope>
    <source>
        <strain evidence="3">Se-Cadez</strain>
    </source>
</reference>
<dbReference type="InterPro" id="IPR037185">
    <property type="entry name" value="EmrE-like"/>
</dbReference>
<feature type="transmembrane region" description="Helical" evidence="1">
    <location>
        <begin position="38"/>
        <end position="55"/>
    </location>
</feature>
<feature type="domain" description="EamA" evidence="2">
    <location>
        <begin position="151"/>
        <end position="286"/>
    </location>
</feature>
<evidence type="ECO:0000313" key="4">
    <source>
        <dbReference type="Proteomes" id="UP000190896"/>
    </source>
</evidence>
<feature type="transmembrane region" description="Helical" evidence="1">
    <location>
        <begin position="123"/>
        <end position="143"/>
    </location>
</feature>
<feature type="transmembrane region" description="Helical" evidence="1">
    <location>
        <begin position="67"/>
        <end position="92"/>
    </location>
</feature>
<feature type="transmembrane region" description="Helical" evidence="1">
    <location>
        <begin position="12"/>
        <end position="32"/>
    </location>
</feature>
<keyword evidence="1" id="KW-1133">Transmembrane helix</keyword>
<keyword evidence="1" id="KW-0472">Membrane</keyword>
<feature type="transmembrane region" description="Helical" evidence="1">
    <location>
        <begin position="241"/>
        <end position="260"/>
    </location>
</feature>
<keyword evidence="4" id="KW-1185">Reference proteome</keyword>
<feature type="transmembrane region" description="Helical" evidence="1">
    <location>
        <begin position="181"/>
        <end position="203"/>
    </location>
</feature>
<gene>
    <name evidence="3" type="ORF">BOW51_03725</name>
</gene>
<dbReference type="Pfam" id="PF00892">
    <property type="entry name" value="EamA"/>
    <property type="match status" value="2"/>
</dbReference>
<dbReference type="GO" id="GO:0016020">
    <property type="term" value="C:membrane"/>
    <property type="evidence" value="ECO:0007669"/>
    <property type="project" value="InterPro"/>
</dbReference>
<keyword evidence="1" id="KW-0812">Transmembrane</keyword>
<dbReference type="OrthoDB" id="5625838at2"/>
<proteinExistence type="predicted"/>
<accession>A0A1T2KWD8</accession>
<dbReference type="EMBL" id="MPRJ01000016">
    <property type="protein sequence ID" value="OOZ37167.1"/>
    <property type="molecule type" value="Genomic_DNA"/>
</dbReference>
<evidence type="ECO:0000256" key="1">
    <source>
        <dbReference type="SAM" id="Phobius"/>
    </source>
</evidence>
<sequence length="302" mass="33465">MQPKEHRKPMLQMAAGATLISFSPVFVTVADVPAEASAFYRMFFGSLVMMGWLLLRHQRFQLSRGLWWILVLAGVFFSIDLACWHKSILIVGPGLSTLLANFQVFIMPLAGLWLFAESLHVRFFFGAALAMLGLWFQVGMGWQGFSGEYQLGIVLGLIIAVAYSGYMISLRKVQGMEARRLPFENLTVASVICAMVLALLLLAQEQSFAIPNTKSLLALLAYGLFCQVVGWLLITSAIPRLKAMTVGLMLLLQPTLSWVWDMLFFGRVLSSLEAVGVALTLMGIYFGVTNRKAEQPELEPSS</sequence>
<feature type="transmembrane region" description="Helical" evidence="1">
    <location>
        <begin position="266"/>
        <end position="288"/>
    </location>
</feature>
<dbReference type="PANTHER" id="PTHR22911">
    <property type="entry name" value="ACYL-MALONYL CONDENSING ENZYME-RELATED"/>
    <property type="match status" value="1"/>
</dbReference>
<feature type="transmembrane region" description="Helical" evidence="1">
    <location>
        <begin position="215"/>
        <end position="234"/>
    </location>
</feature>
<protein>
    <recommendedName>
        <fullName evidence="2">EamA domain-containing protein</fullName>
    </recommendedName>
</protein>
<dbReference type="Proteomes" id="UP000190896">
    <property type="component" value="Unassembled WGS sequence"/>
</dbReference>
<name>A0A1T2KWD8_9GAMM</name>
<dbReference type="SUPFAM" id="SSF103481">
    <property type="entry name" value="Multidrug resistance efflux transporter EmrE"/>
    <property type="match status" value="2"/>
</dbReference>